<keyword evidence="3" id="KW-0378">Hydrolase</keyword>
<dbReference type="CDD" id="cd00413">
    <property type="entry name" value="Glyco_hydrolase_16"/>
    <property type="match status" value="1"/>
</dbReference>
<keyword evidence="4" id="KW-1185">Reference proteome</keyword>
<reference evidence="4" key="2">
    <citation type="submission" date="2015-01" db="EMBL/GenBank/DDBJ databases">
        <title>Evolutionary Origins and Diversification of the Mycorrhizal Mutualists.</title>
        <authorList>
            <consortium name="DOE Joint Genome Institute"/>
            <consortium name="Mycorrhizal Genomics Consortium"/>
            <person name="Kohler A."/>
            <person name="Kuo A."/>
            <person name="Nagy L.G."/>
            <person name="Floudas D."/>
            <person name="Copeland A."/>
            <person name="Barry K.W."/>
            <person name="Cichocki N."/>
            <person name="Veneault-Fourrey C."/>
            <person name="LaButti K."/>
            <person name="Lindquist E.A."/>
            <person name="Lipzen A."/>
            <person name="Lundell T."/>
            <person name="Morin E."/>
            <person name="Murat C."/>
            <person name="Riley R."/>
            <person name="Ohm R."/>
            <person name="Sun H."/>
            <person name="Tunlid A."/>
            <person name="Henrissat B."/>
            <person name="Grigoriev I.V."/>
            <person name="Hibbett D.S."/>
            <person name="Martin F."/>
        </authorList>
    </citation>
    <scope>NUCLEOTIDE SEQUENCE [LARGE SCALE GENOMIC DNA]</scope>
    <source>
        <strain evidence="4">h7</strain>
    </source>
</reference>
<feature type="domain" description="GH16" evidence="2">
    <location>
        <begin position="18"/>
        <end position="272"/>
    </location>
</feature>
<keyword evidence="1" id="KW-0732">Signal</keyword>
<proteinExistence type="predicted"/>
<dbReference type="AlphaFoldDB" id="A0A0C3CMY4"/>
<dbReference type="Pfam" id="PF00722">
    <property type="entry name" value="Glyco_hydro_16"/>
    <property type="match status" value="1"/>
</dbReference>
<feature type="signal peptide" evidence="1">
    <location>
        <begin position="1"/>
        <end position="20"/>
    </location>
</feature>
<evidence type="ECO:0000313" key="4">
    <source>
        <dbReference type="Proteomes" id="UP000053424"/>
    </source>
</evidence>
<dbReference type="PANTHER" id="PTHR38121:SF2">
    <property type="entry name" value="ACYLTRANSFERASE 3 DOMAIN-CONTAINING PROTEIN"/>
    <property type="match status" value="1"/>
</dbReference>
<protein>
    <submittedName>
        <fullName evidence="3">Glycoside hydrolase family 16 protein</fullName>
    </submittedName>
</protein>
<sequence>MTYYHASSIIFLLLASVVDAGINALEARQTTCQLHTIPGISGGFRDREFVDFSTVKAGEGDVRSFLSNYGITLSNYPVSSTPVAHDFLASNVAFGDGALNLKVNAFTGSSVHSSEIITTDKLKYASVRTVLKSSPVLDIVEGNFFYLNDTQEIDWEILTSTVSKSSACVPAGIWATNQAVIPGQPSTHDIVEVSFDPSADFHEYRIDWTPGVSAFYIDGVQKAKLTTNVPTNDGYWIWNAWSSGDPCWSNGPPVADSVTQIRSIEIFKGYSEVVGNATSDCVSGTSLVPQVALSPSSAIEKSGAVQTVTWNSIRLLLLAGIINSLPWLMDVICTHIP</sequence>
<organism evidence="3 4">
    <name type="scientific">Hebeloma cylindrosporum</name>
    <dbReference type="NCBI Taxonomy" id="76867"/>
    <lineage>
        <taxon>Eukaryota</taxon>
        <taxon>Fungi</taxon>
        <taxon>Dikarya</taxon>
        <taxon>Basidiomycota</taxon>
        <taxon>Agaricomycotina</taxon>
        <taxon>Agaricomycetes</taxon>
        <taxon>Agaricomycetidae</taxon>
        <taxon>Agaricales</taxon>
        <taxon>Agaricineae</taxon>
        <taxon>Hymenogastraceae</taxon>
        <taxon>Hebeloma</taxon>
    </lineage>
</organism>
<dbReference type="InterPro" id="IPR013320">
    <property type="entry name" value="ConA-like_dom_sf"/>
</dbReference>
<evidence type="ECO:0000256" key="1">
    <source>
        <dbReference type="SAM" id="SignalP"/>
    </source>
</evidence>
<dbReference type="STRING" id="686832.A0A0C3CMY4"/>
<evidence type="ECO:0000313" key="3">
    <source>
        <dbReference type="EMBL" id="KIM45489.1"/>
    </source>
</evidence>
<dbReference type="GO" id="GO:0004553">
    <property type="term" value="F:hydrolase activity, hydrolyzing O-glycosyl compounds"/>
    <property type="evidence" value="ECO:0007669"/>
    <property type="project" value="InterPro"/>
</dbReference>
<dbReference type="Proteomes" id="UP000053424">
    <property type="component" value="Unassembled WGS sequence"/>
</dbReference>
<dbReference type="HOGENOM" id="CLU_040566_3_0_1"/>
<name>A0A0C3CMY4_HEBCY</name>
<dbReference type="SUPFAM" id="SSF49899">
    <property type="entry name" value="Concanavalin A-like lectins/glucanases"/>
    <property type="match status" value="1"/>
</dbReference>
<dbReference type="OrthoDB" id="25131at2759"/>
<dbReference type="InterPro" id="IPR000757">
    <property type="entry name" value="Beta-glucanase-like"/>
</dbReference>
<gene>
    <name evidence="3" type="ORF">M413DRAFT_442155</name>
</gene>
<reference evidence="3 4" key="1">
    <citation type="submission" date="2014-04" db="EMBL/GenBank/DDBJ databases">
        <authorList>
            <consortium name="DOE Joint Genome Institute"/>
            <person name="Kuo A."/>
            <person name="Gay G."/>
            <person name="Dore J."/>
            <person name="Kohler A."/>
            <person name="Nagy L.G."/>
            <person name="Floudas D."/>
            <person name="Copeland A."/>
            <person name="Barry K.W."/>
            <person name="Cichocki N."/>
            <person name="Veneault-Fourrey C."/>
            <person name="LaButti K."/>
            <person name="Lindquist E.A."/>
            <person name="Lipzen A."/>
            <person name="Lundell T."/>
            <person name="Morin E."/>
            <person name="Murat C."/>
            <person name="Sun H."/>
            <person name="Tunlid A."/>
            <person name="Henrissat B."/>
            <person name="Grigoriev I.V."/>
            <person name="Hibbett D.S."/>
            <person name="Martin F."/>
            <person name="Nordberg H.P."/>
            <person name="Cantor M.N."/>
            <person name="Hua S.X."/>
        </authorList>
    </citation>
    <scope>NUCLEOTIDE SEQUENCE [LARGE SCALE GENOMIC DNA]</scope>
    <source>
        <strain evidence="4">h7</strain>
    </source>
</reference>
<accession>A0A0C3CMY4</accession>
<dbReference type="Gene3D" id="2.60.120.200">
    <property type="match status" value="1"/>
</dbReference>
<feature type="chain" id="PRO_5002176132" evidence="1">
    <location>
        <begin position="21"/>
        <end position="337"/>
    </location>
</feature>
<dbReference type="EMBL" id="KN831772">
    <property type="protein sequence ID" value="KIM45489.1"/>
    <property type="molecule type" value="Genomic_DNA"/>
</dbReference>
<dbReference type="GO" id="GO:0005975">
    <property type="term" value="P:carbohydrate metabolic process"/>
    <property type="evidence" value="ECO:0007669"/>
    <property type="project" value="InterPro"/>
</dbReference>
<evidence type="ECO:0000259" key="2">
    <source>
        <dbReference type="PROSITE" id="PS51762"/>
    </source>
</evidence>
<dbReference type="PROSITE" id="PS51762">
    <property type="entry name" value="GH16_2"/>
    <property type="match status" value="1"/>
</dbReference>
<dbReference type="PANTHER" id="PTHR38121">
    <property type="entry name" value="GH16 DOMAIN-CONTAINING PROTEIN"/>
    <property type="match status" value="1"/>
</dbReference>